<evidence type="ECO:0000313" key="6">
    <source>
        <dbReference type="EMBL" id="CAH0388774.1"/>
    </source>
</evidence>
<dbReference type="PROSITE" id="PS51075">
    <property type="entry name" value="MH1"/>
    <property type="match status" value="1"/>
</dbReference>
<evidence type="ECO:0000259" key="5">
    <source>
        <dbReference type="PROSITE" id="PS51075"/>
    </source>
</evidence>
<dbReference type="GO" id="GO:0060395">
    <property type="term" value="P:SMAD protein signal transduction"/>
    <property type="evidence" value="ECO:0007669"/>
    <property type="project" value="TreeGrafter"/>
</dbReference>
<dbReference type="InterPro" id="IPR003619">
    <property type="entry name" value="MAD_homology1_Dwarfin-type"/>
</dbReference>
<dbReference type="GO" id="GO:0071144">
    <property type="term" value="C:heteromeric SMAD protein complex"/>
    <property type="evidence" value="ECO:0007669"/>
    <property type="project" value="TreeGrafter"/>
</dbReference>
<dbReference type="InterPro" id="IPR036578">
    <property type="entry name" value="SMAD_MH1_sf"/>
</dbReference>
<evidence type="ECO:0000256" key="3">
    <source>
        <dbReference type="ARBA" id="ARBA00023163"/>
    </source>
</evidence>
<dbReference type="GO" id="GO:0030154">
    <property type="term" value="P:cell differentiation"/>
    <property type="evidence" value="ECO:0007669"/>
    <property type="project" value="TreeGrafter"/>
</dbReference>
<dbReference type="InterPro" id="IPR013019">
    <property type="entry name" value="MAD_homology_MH1"/>
</dbReference>
<comment type="subcellular location">
    <subcellularLocation>
        <location evidence="1">Nucleus</location>
    </subcellularLocation>
</comment>
<dbReference type="EMBL" id="OU963865">
    <property type="protein sequence ID" value="CAH0388774.1"/>
    <property type="molecule type" value="Genomic_DNA"/>
</dbReference>
<dbReference type="AlphaFoldDB" id="A0A9P0AB48"/>
<dbReference type="SUPFAM" id="SSF56366">
    <property type="entry name" value="SMAD MH1 domain"/>
    <property type="match status" value="1"/>
</dbReference>
<dbReference type="GO" id="GO:0070411">
    <property type="term" value="F:I-SMAD binding"/>
    <property type="evidence" value="ECO:0007669"/>
    <property type="project" value="TreeGrafter"/>
</dbReference>
<dbReference type="GO" id="GO:0006357">
    <property type="term" value="P:regulation of transcription by RNA polymerase II"/>
    <property type="evidence" value="ECO:0007669"/>
    <property type="project" value="TreeGrafter"/>
</dbReference>
<dbReference type="SMART" id="SM00523">
    <property type="entry name" value="DWA"/>
    <property type="match status" value="1"/>
</dbReference>
<dbReference type="Gene3D" id="3.90.520.10">
    <property type="entry name" value="SMAD MH1 domain"/>
    <property type="match status" value="1"/>
</dbReference>
<keyword evidence="4" id="KW-0539">Nucleus</keyword>
<accession>A0A9P0AB48</accession>
<reference evidence="6" key="1">
    <citation type="submission" date="2021-12" db="EMBL/GenBank/DDBJ databases">
        <authorList>
            <person name="King R."/>
        </authorList>
    </citation>
    <scope>NUCLEOTIDE SEQUENCE</scope>
</reference>
<keyword evidence="7" id="KW-1185">Reference proteome</keyword>
<evidence type="ECO:0000256" key="2">
    <source>
        <dbReference type="ARBA" id="ARBA00023015"/>
    </source>
</evidence>
<gene>
    <name evidence="6" type="ORF">BEMITA_LOCUS7664</name>
</gene>
<protein>
    <recommendedName>
        <fullName evidence="5">MH1 domain-containing protein</fullName>
    </recommendedName>
</protein>
<keyword evidence="3" id="KW-0804">Transcription</keyword>
<evidence type="ECO:0000313" key="7">
    <source>
        <dbReference type="Proteomes" id="UP001152759"/>
    </source>
</evidence>
<proteinExistence type="predicted"/>
<evidence type="ECO:0000256" key="1">
    <source>
        <dbReference type="ARBA" id="ARBA00004123"/>
    </source>
</evidence>
<keyword evidence="2" id="KW-0805">Transcription regulation</keyword>
<evidence type="ECO:0000256" key="4">
    <source>
        <dbReference type="ARBA" id="ARBA00023242"/>
    </source>
</evidence>
<dbReference type="PANTHER" id="PTHR13703:SF54">
    <property type="entry name" value="MOTHERS AGAINST DECAPENTAPLEGIC HOMOLOG"/>
    <property type="match status" value="1"/>
</dbReference>
<dbReference type="Pfam" id="PF03165">
    <property type="entry name" value="MH1"/>
    <property type="match status" value="1"/>
</dbReference>
<organism evidence="6 7">
    <name type="scientific">Bemisia tabaci</name>
    <name type="common">Sweetpotato whitefly</name>
    <name type="synonym">Aleurodes tabaci</name>
    <dbReference type="NCBI Taxonomy" id="7038"/>
    <lineage>
        <taxon>Eukaryota</taxon>
        <taxon>Metazoa</taxon>
        <taxon>Ecdysozoa</taxon>
        <taxon>Arthropoda</taxon>
        <taxon>Hexapoda</taxon>
        <taxon>Insecta</taxon>
        <taxon>Pterygota</taxon>
        <taxon>Neoptera</taxon>
        <taxon>Paraneoptera</taxon>
        <taxon>Hemiptera</taxon>
        <taxon>Sternorrhyncha</taxon>
        <taxon>Aleyrodoidea</taxon>
        <taxon>Aleyrodidae</taxon>
        <taxon>Aleyrodinae</taxon>
        <taxon>Bemisia</taxon>
    </lineage>
</organism>
<feature type="domain" description="MH1" evidence="5">
    <location>
        <begin position="10"/>
        <end position="140"/>
    </location>
</feature>
<dbReference type="CDD" id="cd10489">
    <property type="entry name" value="MH1_SMAD_6_7"/>
    <property type="match status" value="1"/>
</dbReference>
<dbReference type="InterPro" id="IPR013790">
    <property type="entry name" value="Dwarfin"/>
</dbReference>
<dbReference type="GO" id="GO:0009653">
    <property type="term" value="P:anatomical structure morphogenesis"/>
    <property type="evidence" value="ECO:0007669"/>
    <property type="project" value="TreeGrafter"/>
</dbReference>
<dbReference type="GO" id="GO:0140416">
    <property type="term" value="F:transcription regulator inhibitor activity"/>
    <property type="evidence" value="ECO:0007669"/>
    <property type="project" value="TreeGrafter"/>
</dbReference>
<name>A0A9P0AB48_BEMTA</name>
<sequence length="184" mass="21782">MFMFRRKRTSLAKRLWRARIRTTEHEFIKDNMGCCAFIDELNFCSDEGLLRNSLIKRLKDNQLEILVNAVETRGANTSCVLYPREYVDNPHLMTCQIWRWPDINHVDEIKRLPCCESAKDLVYECINPYHFSRLCYPESPPPPYCRFSAERLKPEEKKFDHLPDHDTSKELNMVRASLLVSLID</sequence>
<dbReference type="PANTHER" id="PTHR13703">
    <property type="entry name" value="SMAD"/>
    <property type="match status" value="1"/>
</dbReference>
<dbReference type="Proteomes" id="UP001152759">
    <property type="component" value="Chromosome 4"/>
</dbReference>